<proteinExistence type="inferred from homology"/>
<evidence type="ECO:0000256" key="3">
    <source>
        <dbReference type="ARBA" id="ARBA00022490"/>
    </source>
</evidence>
<dbReference type="InterPro" id="IPR056300">
    <property type="entry name" value="SusG-like_C"/>
</dbReference>
<evidence type="ECO:0000256" key="5">
    <source>
        <dbReference type="ARBA" id="ARBA00023295"/>
    </source>
</evidence>
<dbReference type="InterPro" id="IPR006047">
    <property type="entry name" value="GH13_cat_dom"/>
</dbReference>
<dbReference type="FunFam" id="3.20.20.80:FF:000014">
    <property type="entry name" value="Alpha,alpha-phosphotrehalase"/>
    <property type="match status" value="1"/>
</dbReference>
<keyword evidence="3" id="KW-0963">Cytoplasm</keyword>
<accession>A0A1T4P3Q0</accession>
<dbReference type="Pfam" id="PF23915">
    <property type="entry name" value="SusG_C"/>
    <property type="match status" value="1"/>
</dbReference>
<dbReference type="Pfam" id="PF00128">
    <property type="entry name" value="Alpha-amylase"/>
    <property type="match status" value="1"/>
</dbReference>
<evidence type="ECO:0000259" key="6">
    <source>
        <dbReference type="SMART" id="SM00642"/>
    </source>
</evidence>
<dbReference type="OrthoDB" id="9805159at2"/>
<feature type="domain" description="Glycosyl hydrolase family 13 catalytic" evidence="6">
    <location>
        <begin position="13"/>
        <end position="422"/>
    </location>
</feature>
<evidence type="ECO:0000313" key="8">
    <source>
        <dbReference type="Proteomes" id="UP000189933"/>
    </source>
</evidence>
<comment type="similarity">
    <text evidence="2">Belongs to the glycosyl hydrolase 13 family.</text>
</comment>
<sequence length="568" mass="67029">MKKAWWKEAVVYQIYPRSFMDSNGDGIGDLRGIISKLDYLQELGVNVIWLCPVYKSPNDDNGYDISDYRDIMTEFGTLADWEELLAEVHKRGMKLIMDLVVNHTSDEHPWFIESRKSRDNPYRDYYIWRPGKDGREPNNWRSFFSGSAWEYDETTGEYYLHLFSRKQPDLNWENPRLRAEIYEMMKWWLDKGIDGFRMDVINAISKVPGLPDAPKRSDDPYQWGTEYFINGPRIHEFLQEMKREVLDHYDIMTVGETPFVTPEDAIKYTHEETGTLNMVFQFQHMDVDMAPNSTKGKWELYPWKLTDLKKIITTWQKELEGKGWNSIYLENHDQPRSVSRFADDGEYRVPSAKMLATFLLTLQGTPYIYQGQEIGMTNVKFDSIEDYRDIETLNMYREELAKGSKPEEILPLIHAKGRDNARTPMQWDASENAGFTGGQPWIKVNPNYREINVAQALMDPDSVFHYYKRLIRLRKEMPVFVYGTYDLLLPEDEQIYAYTRTLGEEKLLVVLNFSAATPLFTMPAELERFSQRQLLIVNYPVNDEESREFRLRPYEARVYRFSNGTDRR</sequence>
<dbReference type="PANTHER" id="PTHR10357">
    <property type="entry name" value="ALPHA-AMYLASE FAMILY MEMBER"/>
    <property type="match status" value="1"/>
</dbReference>
<dbReference type="Proteomes" id="UP000189933">
    <property type="component" value="Unassembled WGS sequence"/>
</dbReference>
<dbReference type="AlphaFoldDB" id="A0A1T4P3Q0"/>
<evidence type="ECO:0000256" key="1">
    <source>
        <dbReference type="ARBA" id="ARBA00004496"/>
    </source>
</evidence>
<reference evidence="8" key="1">
    <citation type="submission" date="2017-02" db="EMBL/GenBank/DDBJ databases">
        <authorList>
            <person name="Varghese N."/>
            <person name="Submissions S."/>
        </authorList>
    </citation>
    <scope>NUCLEOTIDE SEQUENCE [LARGE SCALE GENOMIC DNA]</scope>
    <source>
        <strain evidence="8">DSM 16521</strain>
    </source>
</reference>
<dbReference type="Gene3D" id="2.60.40.1180">
    <property type="entry name" value="Golgi alpha-mannosidase II"/>
    <property type="match status" value="1"/>
</dbReference>
<dbReference type="Gene3D" id="3.20.20.80">
    <property type="entry name" value="Glycosidases"/>
    <property type="match status" value="1"/>
</dbReference>
<keyword evidence="8" id="KW-1185">Reference proteome</keyword>
<dbReference type="SMART" id="SM00642">
    <property type="entry name" value="Aamy"/>
    <property type="match status" value="1"/>
</dbReference>
<evidence type="ECO:0000313" key="7">
    <source>
        <dbReference type="EMBL" id="SJZ85876.1"/>
    </source>
</evidence>
<gene>
    <name evidence="7" type="ORF">SAMN02745885_01134</name>
</gene>
<dbReference type="SUPFAM" id="SSF51011">
    <property type="entry name" value="Glycosyl hydrolase domain"/>
    <property type="match status" value="1"/>
</dbReference>
<evidence type="ECO:0000256" key="4">
    <source>
        <dbReference type="ARBA" id="ARBA00022801"/>
    </source>
</evidence>
<dbReference type="InterPro" id="IPR017853">
    <property type="entry name" value="GH"/>
</dbReference>
<keyword evidence="4" id="KW-0378">Hydrolase</keyword>
<dbReference type="InterPro" id="IPR013780">
    <property type="entry name" value="Glyco_hydro_b"/>
</dbReference>
<dbReference type="SUPFAM" id="SSF51445">
    <property type="entry name" value="(Trans)glycosidases"/>
    <property type="match status" value="1"/>
</dbReference>
<dbReference type="InterPro" id="IPR045857">
    <property type="entry name" value="O16G_dom_2"/>
</dbReference>
<dbReference type="GO" id="GO:0005737">
    <property type="term" value="C:cytoplasm"/>
    <property type="evidence" value="ECO:0007669"/>
    <property type="project" value="UniProtKB-SubCell"/>
</dbReference>
<evidence type="ECO:0000256" key="2">
    <source>
        <dbReference type="ARBA" id="ARBA00008061"/>
    </source>
</evidence>
<dbReference type="FunFam" id="3.20.20.80:FF:000064">
    <property type="entry name" value="Oligo-1,6-glucosidase"/>
    <property type="match status" value="1"/>
</dbReference>
<dbReference type="GO" id="GO:0004556">
    <property type="term" value="F:alpha-amylase activity"/>
    <property type="evidence" value="ECO:0007669"/>
    <property type="project" value="TreeGrafter"/>
</dbReference>
<protein>
    <submittedName>
        <fullName evidence="7">Oligo-1,6-glucosidase</fullName>
    </submittedName>
</protein>
<dbReference type="FunFam" id="3.90.400.10:FF:000002">
    <property type="entry name" value="Sucrose isomerase"/>
    <property type="match status" value="1"/>
</dbReference>
<dbReference type="GO" id="GO:0009313">
    <property type="term" value="P:oligosaccharide catabolic process"/>
    <property type="evidence" value="ECO:0007669"/>
    <property type="project" value="TreeGrafter"/>
</dbReference>
<dbReference type="PANTHER" id="PTHR10357:SF184">
    <property type="entry name" value="OLIGO-1,6-GLUCOSIDASE 1"/>
    <property type="match status" value="1"/>
</dbReference>
<comment type="subcellular location">
    <subcellularLocation>
        <location evidence="1">Cytoplasm</location>
    </subcellularLocation>
</comment>
<dbReference type="NCBIfam" id="NF008183">
    <property type="entry name" value="PRK10933.1"/>
    <property type="match status" value="1"/>
</dbReference>
<dbReference type="CDD" id="cd11333">
    <property type="entry name" value="AmyAc_SI_OligoGlu_DGase"/>
    <property type="match status" value="1"/>
</dbReference>
<name>A0A1T4P3Q0_9FIRM</name>
<dbReference type="FunFam" id="2.60.40.1180:FF:000007">
    <property type="entry name" value="Sucrose isomerase"/>
    <property type="match status" value="1"/>
</dbReference>
<dbReference type="Gene3D" id="3.90.400.10">
    <property type="entry name" value="Oligo-1,6-glucosidase, Domain 2"/>
    <property type="match status" value="1"/>
</dbReference>
<dbReference type="EMBL" id="FUXM01000009">
    <property type="protein sequence ID" value="SJZ85876.1"/>
    <property type="molecule type" value="Genomic_DNA"/>
</dbReference>
<organism evidence="7 8">
    <name type="scientific">Carboxydocella sporoproducens DSM 16521</name>
    <dbReference type="NCBI Taxonomy" id="1121270"/>
    <lineage>
        <taxon>Bacteria</taxon>
        <taxon>Bacillati</taxon>
        <taxon>Bacillota</taxon>
        <taxon>Clostridia</taxon>
        <taxon>Eubacteriales</taxon>
        <taxon>Clostridiales Family XVI. Incertae Sedis</taxon>
        <taxon>Carboxydocella</taxon>
    </lineage>
</organism>
<keyword evidence="5" id="KW-0326">Glycosidase</keyword>
<dbReference type="RefSeq" id="WP_078665218.1">
    <property type="nucleotide sequence ID" value="NZ_FUXM01000009.1"/>
</dbReference>